<keyword evidence="8 12" id="KW-0067">ATP-binding</keyword>
<evidence type="ECO:0000256" key="13">
    <source>
        <dbReference type="RuleBase" id="RU000578"/>
    </source>
</evidence>
<evidence type="ECO:0000256" key="12">
    <source>
        <dbReference type="HAMAP-Rule" id="MF_00365"/>
    </source>
</evidence>
<evidence type="ECO:0000259" key="14">
    <source>
        <dbReference type="Pfam" id="PF02463"/>
    </source>
</evidence>
<feature type="binding site" evidence="12">
    <location>
        <begin position="30"/>
        <end position="37"/>
    </location>
    <ligand>
        <name>ATP</name>
        <dbReference type="ChEBI" id="CHEBI:30616"/>
    </ligand>
</feature>
<dbReference type="Proteomes" id="UP000003178">
    <property type="component" value="Unassembled WGS sequence"/>
</dbReference>
<keyword evidence="10 12" id="KW-0234">DNA repair</keyword>
<evidence type="ECO:0000256" key="2">
    <source>
        <dbReference type="ARBA" id="ARBA00008016"/>
    </source>
</evidence>
<dbReference type="InterPro" id="IPR027417">
    <property type="entry name" value="P-loop_NTPase"/>
</dbReference>
<evidence type="ECO:0000256" key="9">
    <source>
        <dbReference type="ARBA" id="ARBA00023125"/>
    </source>
</evidence>
<dbReference type="InterPro" id="IPR003395">
    <property type="entry name" value="RecF/RecN/SMC_N"/>
</dbReference>
<dbReference type="PROSITE" id="PS00618">
    <property type="entry name" value="RECF_2"/>
    <property type="match status" value="1"/>
</dbReference>
<keyword evidence="7 12" id="KW-0227">DNA damage</keyword>
<comment type="subcellular location">
    <subcellularLocation>
        <location evidence="1 12 13">Cytoplasm</location>
    </subcellularLocation>
</comment>
<dbReference type="InterPro" id="IPR001238">
    <property type="entry name" value="DNA-binding_RecF"/>
</dbReference>
<keyword evidence="9 12" id="KW-0238">DNA-binding</keyword>
<dbReference type="OrthoDB" id="9803889at2"/>
<protein>
    <recommendedName>
        <fullName evidence="3 12">DNA replication and repair protein RecF</fullName>
    </recommendedName>
</protein>
<evidence type="ECO:0000256" key="1">
    <source>
        <dbReference type="ARBA" id="ARBA00004496"/>
    </source>
</evidence>
<dbReference type="RefSeq" id="WP_006440944.1">
    <property type="nucleotide sequence ID" value="NZ_DS995361.1"/>
</dbReference>
<dbReference type="GO" id="GO:0003697">
    <property type="term" value="F:single-stranded DNA binding"/>
    <property type="evidence" value="ECO:0007669"/>
    <property type="project" value="UniProtKB-UniRule"/>
</dbReference>
<sequence length="368" mass="42327">MKLKNLQLVNYRNYDKLYIEFNDRINLLLGSNGQGKTNIAESIYLLAFGKSFRTNRDRELIKFNTENLYVGGGYEKNGRNGMVEIAISKAKKGIKVNKIPIVKLAELLGNINVVIFSPEDLRLVKDGPKIRRSFIDREISQIVPGYYGLLTGYNKILANRNKLLKNMNPDLNLLDVYDESLADYGSKIFMFRKKFIERIAEISKDMHARLTDNKEDLNVIYKSQIQINDESSVKDKFINILKDKRKHDLDMRISGYGIHKDDILIQINGLDVRLYGSQGQQRTASISLKLSEIELINREVGEYPLLILDDVFSELDEKRQKLLVDNLKDVQMFITTAEYLHKNVLDMNNTTVFYIDNGKVVKTENGGN</sequence>
<dbReference type="SUPFAM" id="SSF52540">
    <property type="entry name" value="P-loop containing nucleoside triphosphate hydrolases"/>
    <property type="match status" value="1"/>
</dbReference>
<reference evidence="15 16" key="2">
    <citation type="submission" date="2008-10" db="EMBL/GenBank/DDBJ databases">
        <title>Draft genome sequence of Clostridium hiranonis (DSM 13275).</title>
        <authorList>
            <person name="Sudarsanam P."/>
            <person name="Ley R."/>
            <person name="Guruge J."/>
            <person name="Turnbaugh P.J."/>
            <person name="Mahowald M."/>
            <person name="Liep D."/>
            <person name="Gordon J."/>
        </authorList>
    </citation>
    <scope>NUCLEOTIDE SEQUENCE [LARGE SCALE GENOMIC DNA]</scope>
    <source>
        <strain evidence="15 16">DSM 13275</strain>
    </source>
</reference>
<reference evidence="15 16" key="1">
    <citation type="submission" date="2008-09" db="EMBL/GenBank/DDBJ databases">
        <authorList>
            <person name="Fulton L."/>
            <person name="Clifton S."/>
            <person name="Fulton B."/>
            <person name="Xu J."/>
            <person name="Minx P."/>
            <person name="Pepin K.H."/>
            <person name="Johnson M."/>
            <person name="Thiruvilangam P."/>
            <person name="Bhonagiri V."/>
            <person name="Nash W.E."/>
            <person name="Mardis E.R."/>
            <person name="Wilson R.K."/>
        </authorList>
    </citation>
    <scope>NUCLEOTIDE SEQUENCE [LARGE SCALE GENOMIC DNA]</scope>
    <source>
        <strain evidence="15 16">DSM 13275</strain>
    </source>
</reference>
<comment type="similarity">
    <text evidence="2 12 13">Belongs to the RecF family.</text>
</comment>
<evidence type="ECO:0000256" key="3">
    <source>
        <dbReference type="ARBA" id="ARBA00020170"/>
    </source>
</evidence>
<dbReference type="PANTHER" id="PTHR32182:SF0">
    <property type="entry name" value="DNA REPLICATION AND REPAIR PROTEIN RECF"/>
    <property type="match status" value="1"/>
</dbReference>
<evidence type="ECO:0000313" key="16">
    <source>
        <dbReference type="Proteomes" id="UP000003178"/>
    </source>
</evidence>
<keyword evidence="6 12" id="KW-0547">Nucleotide-binding</keyword>
<gene>
    <name evidence="12 15" type="primary">recF</name>
    <name evidence="15" type="ORF">CLOHIR_02102</name>
</gene>
<dbReference type="HAMAP" id="MF_00365">
    <property type="entry name" value="RecF"/>
    <property type="match status" value="1"/>
</dbReference>
<evidence type="ECO:0000256" key="11">
    <source>
        <dbReference type="ARBA" id="ARBA00023236"/>
    </source>
</evidence>
<keyword evidence="16" id="KW-1185">Reference proteome</keyword>
<feature type="domain" description="RecF/RecN/SMC N-terminal" evidence="14">
    <location>
        <begin position="3"/>
        <end position="67"/>
    </location>
</feature>
<dbReference type="NCBIfam" id="TIGR00611">
    <property type="entry name" value="recf"/>
    <property type="match status" value="1"/>
</dbReference>
<dbReference type="AlphaFoldDB" id="B6G1U4"/>
<dbReference type="InterPro" id="IPR018078">
    <property type="entry name" value="DNA-binding_RecF_CS"/>
</dbReference>
<proteinExistence type="inferred from homology"/>
<evidence type="ECO:0000256" key="6">
    <source>
        <dbReference type="ARBA" id="ARBA00022741"/>
    </source>
</evidence>
<dbReference type="EMBL" id="ABWP01000083">
    <property type="protein sequence ID" value="EEA84246.1"/>
    <property type="molecule type" value="Genomic_DNA"/>
</dbReference>
<accession>B6G1U4</accession>
<evidence type="ECO:0000256" key="7">
    <source>
        <dbReference type="ARBA" id="ARBA00022763"/>
    </source>
</evidence>
<dbReference type="HOGENOM" id="CLU_040267_0_1_9"/>
<organism evidence="15 16">
    <name type="scientific">Peptacetobacter hiranonis (strain DSM 13275 / JCM 10541 / KCTC 15199 / TO-931)</name>
    <name type="common">Clostridium hiranonis</name>
    <dbReference type="NCBI Taxonomy" id="500633"/>
    <lineage>
        <taxon>Bacteria</taxon>
        <taxon>Bacillati</taxon>
        <taxon>Bacillota</taxon>
        <taxon>Clostridia</taxon>
        <taxon>Peptostreptococcales</taxon>
        <taxon>Peptostreptococcaceae</taxon>
        <taxon>Peptacetobacter</taxon>
    </lineage>
</organism>
<dbReference type="GO" id="GO:0006260">
    <property type="term" value="P:DNA replication"/>
    <property type="evidence" value="ECO:0007669"/>
    <property type="project" value="UniProtKB-UniRule"/>
</dbReference>
<evidence type="ECO:0000256" key="10">
    <source>
        <dbReference type="ARBA" id="ARBA00023204"/>
    </source>
</evidence>
<keyword evidence="4 12" id="KW-0963">Cytoplasm</keyword>
<dbReference type="Pfam" id="PF02463">
    <property type="entry name" value="SMC_N"/>
    <property type="match status" value="1"/>
</dbReference>
<comment type="function">
    <text evidence="12 13">The RecF protein is involved in DNA metabolism; it is required for DNA replication and normal SOS inducibility. RecF binds preferentially to single-stranded, linear DNA. It also seems to bind ATP.</text>
</comment>
<evidence type="ECO:0000313" key="15">
    <source>
        <dbReference type="EMBL" id="EEA84246.1"/>
    </source>
</evidence>
<dbReference type="GO" id="GO:0005737">
    <property type="term" value="C:cytoplasm"/>
    <property type="evidence" value="ECO:0007669"/>
    <property type="project" value="UniProtKB-SubCell"/>
</dbReference>
<evidence type="ECO:0000256" key="5">
    <source>
        <dbReference type="ARBA" id="ARBA00022705"/>
    </source>
</evidence>
<comment type="caution">
    <text evidence="15">The sequence shown here is derived from an EMBL/GenBank/DDBJ whole genome shotgun (WGS) entry which is preliminary data.</text>
</comment>
<dbReference type="GO" id="GO:0000731">
    <property type="term" value="P:DNA synthesis involved in DNA repair"/>
    <property type="evidence" value="ECO:0007669"/>
    <property type="project" value="TreeGrafter"/>
</dbReference>
<dbReference type="GO" id="GO:0009432">
    <property type="term" value="P:SOS response"/>
    <property type="evidence" value="ECO:0007669"/>
    <property type="project" value="UniProtKB-UniRule"/>
</dbReference>
<dbReference type="GO" id="GO:0005524">
    <property type="term" value="F:ATP binding"/>
    <property type="evidence" value="ECO:0007669"/>
    <property type="project" value="UniProtKB-UniRule"/>
</dbReference>
<dbReference type="PROSITE" id="PS00617">
    <property type="entry name" value="RECF_1"/>
    <property type="match status" value="1"/>
</dbReference>
<dbReference type="Gene3D" id="1.20.1050.90">
    <property type="entry name" value="RecF/RecN/SMC, N-terminal domain"/>
    <property type="match status" value="1"/>
</dbReference>
<dbReference type="InterPro" id="IPR042174">
    <property type="entry name" value="RecF_2"/>
</dbReference>
<keyword evidence="5 12" id="KW-0235">DNA replication</keyword>
<evidence type="ECO:0000256" key="8">
    <source>
        <dbReference type="ARBA" id="ARBA00022840"/>
    </source>
</evidence>
<dbReference type="STRING" id="500633.CLOHIR_02102"/>
<evidence type="ECO:0000256" key="4">
    <source>
        <dbReference type="ARBA" id="ARBA00022490"/>
    </source>
</evidence>
<dbReference type="Gene3D" id="3.40.50.300">
    <property type="entry name" value="P-loop containing nucleotide triphosphate hydrolases"/>
    <property type="match status" value="1"/>
</dbReference>
<dbReference type="GO" id="GO:0006302">
    <property type="term" value="P:double-strand break repair"/>
    <property type="evidence" value="ECO:0007669"/>
    <property type="project" value="TreeGrafter"/>
</dbReference>
<dbReference type="eggNOG" id="COG1195">
    <property type="taxonomic scope" value="Bacteria"/>
</dbReference>
<keyword evidence="11 12" id="KW-0742">SOS response</keyword>
<dbReference type="PANTHER" id="PTHR32182">
    <property type="entry name" value="DNA REPLICATION AND REPAIR PROTEIN RECF"/>
    <property type="match status" value="1"/>
</dbReference>
<name>B6G1U4_PEPHT</name>